<evidence type="ECO:0000256" key="1">
    <source>
        <dbReference type="SAM" id="SignalP"/>
    </source>
</evidence>
<dbReference type="AlphaFoldDB" id="A0A1B6CDA3"/>
<dbReference type="EMBL" id="GEDC01026038">
    <property type="protein sequence ID" value="JAS11260.1"/>
    <property type="molecule type" value="Transcribed_RNA"/>
</dbReference>
<reference evidence="2" key="1">
    <citation type="submission" date="2015-12" db="EMBL/GenBank/DDBJ databases">
        <title>De novo transcriptome assembly of four potential Pierce s Disease insect vectors from Arizona vineyards.</title>
        <authorList>
            <person name="Tassone E.E."/>
        </authorList>
    </citation>
    <scope>NUCLEOTIDE SEQUENCE</scope>
</reference>
<name>A0A1B6CDA3_9HEMI</name>
<protein>
    <recommendedName>
        <fullName evidence="3">ZP domain-containing protein</fullName>
    </recommendedName>
</protein>
<proteinExistence type="predicted"/>
<feature type="signal peptide" evidence="1">
    <location>
        <begin position="1"/>
        <end position="19"/>
    </location>
</feature>
<evidence type="ECO:0000313" key="2">
    <source>
        <dbReference type="EMBL" id="JAS11260.1"/>
    </source>
</evidence>
<accession>A0A1B6CDA3</accession>
<sequence length="230" mass="24675">GTMDAKLLVLLGLVALCRADDITTFAVDGGTLSNSPSPVKASLAVATVDPYATVAKCNENVYKSLLKTFNIDEIANSGINSYVYATHLNNVSCAVGEIHGDPGSGYRATATITNSAGLRTKTVYNLYPNDDGSINEKLAYTNPKTKTTQVFDFKILPQAWDRQAGVLMYVRCSDFGKSQTDNRSIVVSKCNLTKFKAKKEAKTFLEQDAASGFKGTLVEVPACPKPATNL</sequence>
<keyword evidence="1" id="KW-0732">Signal</keyword>
<evidence type="ECO:0008006" key="3">
    <source>
        <dbReference type="Google" id="ProtNLM"/>
    </source>
</evidence>
<feature type="non-terminal residue" evidence="2">
    <location>
        <position position="1"/>
    </location>
</feature>
<gene>
    <name evidence="2" type="ORF">g.13082</name>
</gene>
<feature type="chain" id="PRO_5008580304" description="ZP domain-containing protein" evidence="1">
    <location>
        <begin position="20"/>
        <end position="230"/>
    </location>
</feature>
<organism evidence="2">
    <name type="scientific">Clastoptera arizonana</name>
    <name type="common">Arizona spittle bug</name>
    <dbReference type="NCBI Taxonomy" id="38151"/>
    <lineage>
        <taxon>Eukaryota</taxon>
        <taxon>Metazoa</taxon>
        <taxon>Ecdysozoa</taxon>
        <taxon>Arthropoda</taxon>
        <taxon>Hexapoda</taxon>
        <taxon>Insecta</taxon>
        <taxon>Pterygota</taxon>
        <taxon>Neoptera</taxon>
        <taxon>Paraneoptera</taxon>
        <taxon>Hemiptera</taxon>
        <taxon>Auchenorrhyncha</taxon>
        <taxon>Cercopoidea</taxon>
        <taxon>Clastopteridae</taxon>
        <taxon>Clastoptera</taxon>
    </lineage>
</organism>